<keyword evidence="2" id="KW-1185">Reference proteome</keyword>
<evidence type="ECO:0000313" key="2">
    <source>
        <dbReference type="Proteomes" id="UP000191518"/>
    </source>
</evidence>
<accession>A0A1V6R0K8</accession>
<name>A0A1V6R0K8_9EURO</name>
<dbReference type="EMBL" id="MDYP01000129">
    <property type="protein sequence ID" value="OQD94807.1"/>
    <property type="molecule type" value="Genomic_DNA"/>
</dbReference>
<gene>
    <name evidence="1" type="ORF">PENVUL_c130G07705</name>
</gene>
<evidence type="ECO:0000313" key="1">
    <source>
        <dbReference type="EMBL" id="OQD94807.1"/>
    </source>
</evidence>
<proteinExistence type="predicted"/>
<sequence>MRLALIDNKYTGLIVTEPAEGQCVDLTKGFTIQWIPSSDDQPTLSFHLWNAMGAVPPVDEPIPIGDRTPAVINLTVGS</sequence>
<reference evidence="2" key="1">
    <citation type="journal article" date="2017" name="Nat. Microbiol.">
        <title>Global analysis of biosynthetic gene clusters reveals vast potential of secondary metabolite production in Penicillium species.</title>
        <authorList>
            <person name="Nielsen J.C."/>
            <person name="Grijseels S."/>
            <person name="Prigent S."/>
            <person name="Ji B."/>
            <person name="Dainat J."/>
            <person name="Nielsen K.F."/>
            <person name="Frisvad J.C."/>
            <person name="Workman M."/>
            <person name="Nielsen J."/>
        </authorList>
    </citation>
    <scope>NUCLEOTIDE SEQUENCE [LARGE SCALE GENOMIC DNA]</scope>
    <source>
        <strain evidence="2">IBT 29486</strain>
    </source>
</reference>
<comment type="caution">
    <text evidence="1">The sequence shown here is derived from an EMBL/GenBank/DDBJ whole genome shotgun (WGS) entry which is preliminary data.</text>
</comment>
<organism evidence="1 2">
    <name type="scientific">Penicillium vulpinum</name>
    <dbReference type="NCBI Taxonomy" id="29845"/>
    <lineage>
        <taxon>Eukaryota</taxon>
        <taxon>Fungi</taxon>
        <taxon>Dikarya</taxon>
        <taxon>Ascomycota</taxon>
        <taxon>Pezizomycotina</taxon>
        <taxon>Eurotiomycetes</taxon>
        <taxon>Eurotiomycetidae</taxon>
        <taxon>Eurotiales</taxon>
        <taxon>Aspergillaceae</taxon>
        <taxon>Penicillium</taxon>
    </lineage>
</organism>
<dbReference type="Proteomes" id="UP000191518">
    <property type="component" value="Unassembled WGS sequence"/>
</dbReference>
<protein>
    <submittedName>
        <fullName evidence="1">Uncharacterized protein</fullName>
    </submittedName>
</protein>
<dbReference type="AlphaFoldDB" id="A0A1V6R0K8"/>